<dbReference type="GO" id="GO:0008889">
    <property type="term" value="F:glycerophosphodiester phosphodiesterase activity"/>
    <property type="evidence" value="ECO:0007669"/>
    <property type="project" value="UniProtKB-EC"/>
</dbReference>
<dbReference type="EC" id="3.1.4.46" evidence="2"/>
<dbReference type="PROSITE" id="PS51704">
    <property type="entry name" value="GP_PDE"/>
    <property type="match status" value="1"/>
</dbReference>
<proteinExistence type="predicted"/>
<dbReference type="Gene3D" id="3.20.20.190">
    <property type="entry name" value="Phosphatidylinositol (PI) phosphodiesterase"/>
    <property type="match status" value="1"/>
</dbReference>
<reference evidence="2" key="1">
    <citation type="submission" date="2020-02" db="EMBL/GenBank/DDBJ databases">
        <authorList>
            <person name="Meier V. D."/>
        </authorList>
    </citation>
    <scope>NUCLEOTIDE SEQUENCE</scope>
    <source>
        <strain evidence="2">AVDCRST_MAG80</strain>
    </source>
</reference>
<dbReference type="EMBL" id="CADCVC010000135">
    <property type="protein sequence ID" value="CAA9443436.1"/>
    <property type="molecule type" value="Genomic_DNA"/>
</dbReference>
<dbReference type="InterPro" id="IPR030395">
    <property type="entry name" value="GP_PDE_dom"/>
</dbReference>
<evidence type="ECO:0000313" key="2">
    <source>
        <dbReference type="EMBL" id="CAA9443436.1"/>
    </source>
</evidence>
<organism evidence="2">
    <name type="scientific">uncultured Rubrobacteraceae bacterium</name>
    <dbReference type="NCBI Taxonomy" id="349277"/>
    <lineage>
        <taxon>Bacteria</taxon>
        <taxon>Bacillati</taxon>
        <taxon>Actinomycetota</taxon>
        <taxon>Rubrobacteria</taxon>
        <taxon>Rubrobacterales</taxon>
        <taxon>Rubrobacteraceae</taxon>
        <taxon>environmental samples</taxon>
    </lineage>
</organism>
<gene>
    <name evidence="2" type="ORF">AVDCRST_MAG80-1543</name>
</gene>
<dbReference type="PANTHER" id="PTHR46211:SF1">
    <property type="entry name" value="GLYCEROPHOSPHODIESTER PHOSPHODIESTERASE, CYTOPLASMIC"/>
    <property type="match status" value="1"/>
</dbReference>
<name>A0A6J4QQB7_9ACTN</name>
<evidence type="ECO:0000259" key="1">
    <source>
        <dbReference type="PROSITE" id="PS51704"/>
    </source>
</evidence>
<accession>A0A6J4QQB7</accession>
<dbReference type="InterPro" id="IPR017946">
    <property type="entry name" value="PLC-like_Pdiesterase_TIM-brl"/>
</dbReference>
<protein>
    <submittedName>
        <fullName evidence="2">Glycerophosphoryl diester phosphodiesterase</fullName>
        <ecNumber evidence="2">3.1.4.46</ecNumber>
    </submittedName>
</protein>
<sequence length="236" mass="25610">MTLNVGHRGAAGLEPENTLRSFRRAAEEGADAVELDLRLTRDGCLAVLHDADVDRTTNGSGPVAEMTLNELKRLDAGLGERVPTFEEVLEAIELPIHAELKVVEAAEPLATSILERGLAGRVVPISFHPEALRQTKRSLPNLPVGLILRGTVPNPAAEARSVDATYVSLEAAYLDEETVEHCQRAGLRVTTWTVNEPEEMRRALETGVDGIVTDRPDLLAGLAGHLRSAYRVDPYV</sequence>
<dbReference type="GO" id="GO:0006629">
    <property type="term" value="P:lipid metabolic process"/>
    <property type="evidence" value="ECO:0007669"/>
    <property type="project" value="InterPro"/>
</dbReference>
<keyword evidence="2" id="KW-0378">Hydrolase</keyword>
<dbReference type="Pfam" id="PF03009">
    <property type="entry name" value="GDPD"/>
    <property type="match status" value="1"/>
</dbReference>
<feature type="domain" description="GP-PDE" evidence="1">
    <location>
        <begin position="2"/>
        <end position="223"/>
    </location>
</feature>
<dbReference type="AlphaFoldDB" id="A0A6J4QQB7"/>
<dbReference type="PANTHER" id="PTHR46211">
    <property type="entry name" value="GLYCEROPHOSPHORYL DIESTER PHOSPHODIESTERASE"/>
    <property type="match status" value="1"/>
</dbReference>
<dbReference type="SUPFAM" id="SSF51695">
    <property type="entry name" value="PLC-like phosphodiesterases"/>
    <property type="match status" value="1"/>
</dbReference>